<dbReference type="Proteomes" id="UP000053370">
    <property type="component" value="Unassembled WGS sequence"/>
</dbReference>
<dbReference type="InterPro" id="IPR037070">
    <property type="entry name" value="Formiminotransferase_C_sf"/>
</dbReference>
<keyword evidence="11" id="KW-1185">Reference proteome</keyword>
<evidence type="ECO:0000256" key="2">
    <source>
        <dbReference type="ARBA" id="ARBA00005082"/>
    </source>
</evidence>
<dbReference type="Pfam" id="PF02971">
    <property type="entry name" value="FTCD"/>
    <property type="match status" value="1"/>
</dbReference>
<dbReference type="Gene3D" id="3.30.990.10">
    <property type="entry name" value="Formiminotransferase, N-terminal subdomain"/>
    <property type="match status" value="1"/>
</dbReference>
<evidence type="ECO:0000256" key="4">
    <source>
        <dbReference type="ARBA" id="ARBA00022490"/>
    </source>
</evidence>
<accession>A0A0S7BMX6</accession>
<dbReference type="InterPro" id="IPR013802">
    <property type="entry name" value="Formiminotransferase_C"/>
</dbReference>
<dbReference type="GO" id="GO:0030409">
    <property type="term" value="F:glutamate formimidoyltransferase activity"/>
    <property type="evidence" value="ECO:0007669"/>
    <property type="project" value="UniProtKB-EC"/>
</dbReference>
<dbReference type="InterPro" id="IPR037064">
    <property type="entry name" value="Formiminotransferase_N_sf"/>
</dbReference>
<evidence type="ECO:0000256" key="6">
    <source>
        <dbReference type="ARBA" id="ARBA00022808"/>
    </source>
</evidence>
<evidence type="ECO:0000256" key="1">
    <source>
        <dbReference type="ARBA" id="ARBA00004496"/>
    </source>
</evidence>
<protein>
    <recommendedName>
        <fullName evidence="3">glutamate formimidoyltransferase</fullName>
        <ecNumber evidence="3">2.1.2.5</ecNumber>
    </recommendedName>
</protein>
<dbReference type="EC" id="2.1.2.5" evidence="3"/>
<dbReference type="SUPFAM" id="SSF55116">
    <property type="entry name" value="Formiminotransferase domain of formiminotransferase-cyclodeaminase"/>
    <property type="match status" value="2"/>
</dbReference>
<keyword evidence="7" id="KW-0290">Folate-binding</keyword>
<dbReference type="InterPro" id="IPR012886">
    <property type="entry name" value="Formiminotransferase_N"/>
</dbReference>
<dbReference type="GO" id="GO:0005737">
    <property type="term" value="C:cytoplasm"/>
    <property type="evidence" value="ECO:0007669"/>
    <property type="project" value="UniProtKB-SubCell"/>
</dbReference>
<evidence type="ECO:0000256" key="7">
    <source>
        <dbReference type="ARBA" id="ARBA00022954"/>
    </source>
</evidence>
<comment type="subcellular location">
    <subcellularLocation>
        <location evidence="1">Cytoplasm</location>
    </subcellularLocation>
</comment>
<dbReference type="GO" id="GO:0019556">
    <property type="term" value="P:L-histidine catabolic process to glutamate and formamide"/>
    <property type="evidence" value="ECO:0007669"/>
    <property type="project" value="UniProtKB-UniPathway"/>
</dbReference>
<dbReference type="Pfam" id="PF07837">
    <property type="entry name" value="FTCD_N"/>
    <property type="match status" value="1"/>
</dbReference>
<evidence type="ECO:0000256" key="3">
    <source>
        <dbReference type="ARBA" id="ARBA00012252"/>
    </source>
</evidence>
<dbReference type="InterPro" id="IPR004227">
    <property type="entry name" value="Formiminotransferase_cat"/>
</dbReference>
<dbReference type="PANTHER" id="PTHR12234">
    <property type="entry name" value="FORMIMINOTRANSFERASE-CYCLODEAMINASE"/>
    <property type="match status" value="1"/>
</dbReference>
<dbReference type="SMART" id="SM01222">
    <property type="entry name" value="FTCD_N"/>
    <property type="match status" value="1"/>
</dbReference>
<evidence type="ECO:0000256" key="5">
    <source>
        <dbReference type="ARBA" id="ARBA00022679"/>
    </source>
</evidence>
<name>A0A0S7BMX6_9CHLR</name>
<dbReference type="EMBL" id="DF968181">
    <property type="protein sequence ID" value="GAP41565.1"/>
    <property type="molecule type" value="Genomic_DNA"/>
</dbReference>
<proteinExistence type="predicted"/>
<comment type="pathway">
    <text evidence="2">Amino-acid degradation; L-histidine degradation into L-glutamate; L-glutamate from N-formimidoyl-L-glutamate (transferase route): step 1/1.</text>
</comment>
<reference evidence="10" key="1">
    <citation type="journal article" date="2015" name="Genome Announc.">
        <title>Draft Genome Sequence of Anaerolineae Strain TC1, a Novel Isolate from a Methanogenic Wastewater Treatment System.</title>
        <authorList>
            <person name="Matsuura N."/>
            <person name="Tourlousse D.M."/>
            <person name="Sun L."/>
            <person name="Toyonaga M."/>
            <person name="Kuroda K."/>
            <person name="Ohashi A."/>
            <person name="Cruz R."/>
            <person name="Yamaguchi T."/>
            <person name="Sekiguchi Y."/>
        </authorList>
    </citation>
    <scope>NUCLEOTIDE SEQUENCE [LARGE SCALE GENOMIC DNA]</scope>
    <source>
        <strain evidence="10">TC1</strain>
    </source>
</reference>
<dbReference type="Gene3D" id="3.30.70.670">
    <property type="entry name" value="Formiminotransferase, C-terminal subdomain"/>
    <property type="match status" value="1"/>
</dbReference>
<dbReference type="InterPro" id="IPR022384">
    <property type="entry name" value="FormiminoTrfase_cat_dom_sf"/>
</dbReference>
<dbReference type="GO" id="GO:0005542">
    <property type="term" value="F:folic acid binding"/>
    <property type="evidence" value="ECO:0007669"/>
    <property type="project" value="UniProtKB-KW"/>
</dbReference>
<evidence type="ECO:0000259" key="9">
    <source>
        <dbReference type="SMART" id="SM01222"/>
    </source>
</evidence>
<evidence type="ECO:0000259" key="8">
    <source>
        <dbReference type="SMART" id="SM01221"/>
    </source>
</evidence>
<dbReference type="STRING" id="1678840.ATC1_131557"/>
<dbReference type="InterPro" id="IPR051623">
    <property type="entry name" value="FTCD"/>
</dbReference>
<keyword evidence="4" id="KW-0963">Cytoplasm</keyword>
<dbReference type="NCBIfam" id="TIGR02024">
    <property type="entry name" value="FtcD"/>
    <property type="match status" value="1"/>
</dbReference>
<evidence type="ECO:0000313" key="11">
    <source>
        <dbReference type="Proteomes" id="UP000053370"/>
    </source>
</evidence>
<dbReference type="SMART" id="SM01221">
    <property type="entry name" value="FTCD"/>
    <property type="match status" value="1"/>
</dbReference>
<feature type="domain" description="Formiminotransferase C-terminal subdomain" evidence="8">
    <location>
        <begin position="182"/>
        <end position="294"/>
    </location>
</feature>
<dbReference type="RefSeq" id="WP_062283044.1">
    <property type="nucleotide sequence ID" value="NZ_DF968181.1"/>
</dbReference>
<feature type="domain" description="Formiminotransferase N-terminal subdomain" evidence="9">
    <location>
        <begin position="3"/>
        <end position="181"/>
    </location>
</feature>
<keyword evidence="5 10" id="KW-0808">Transferase</keyword>
<dbReference type="PATRIC" id="fig|1678840.3.peg.3044"/>
<dbReference type="UniPathway" id="UPA00379">
    <property type="reaction ID" value="UER00555"/>
</dbReference>
<evidence type="ECO:0000313" key="10">
    <source>
        <dbReference type="EMBL" id="GAP41565.1"/>
    </source>
</evidence>
<dbReference type="AlphaFoldDB" id="A0A0S7BMX6"/>
<dbReference type="PANTHER" id="PTHR12234:SF1">
    <property type="entry name" value="FORMIMINOTRANSFERASE N-TERMINAL SUBDOMAIN-CONTAINING PROTEIN"/>
    <property type="match status" value="1"/>
</dbReference>
<gene>
    <name evidence="10" type="ORF">ATC1_131557</name>
</gene>
<organism evidence="10">
    <name type="scientific">Flexilinea flocculi</name>
    <dbReference type="NCBI Taxonomy" id="1678840"/>
    <lineage>
        <taxon>Bacteria</taxon>
        <taxon>Bacillati</taxon>
        <taxon>Chloroflexota</taxon>
        <taxon>Anaerolineae</taxon>
        <taxon>Anaerolineales</taxon>
        <taxon>Anaerolineaceae</taxon>
        <taxon>Flexilinea</taxon>
    </lineage>
</organism>
<sequence>MEKLIECVPNFSEGTNPNIIKTIADAMINADDSVKMINIHSDKDHNRSVFTLIGSPQSIQAAAFRGIEKAAACINLNNHIGTHPRIGAADVIPFIPLRNTSMEDCIKVARDVGKRVGEELNIPVFLYGQAAICQDHSNLSDIRRGEYEKLRLLIGTDRAHTPDYGPLYIGQAGASAIGARDILIAFNIYLDTTDLHYAKIIAKSIRESSGGLPYVKALGMLVNNKAQVSMNLMNYRKTSIQTVFTRVKELAEDYGIRLHHSELVGCLPLEAMDGIHTEDILLFDFSQDRILENHFSG</sequence>
<keyword evidence="6" id="KW-0369">Histidine metabolism</keyword>
<dbReference type="OrthoDB" id="9773217at2"/>
<dbReference type="GO" id="GO:0019557">
    <property type="term" value="P:L-histidine catabolic process to glutamate and formate"/>
    <property type="evidence" value="ECO:0007669"/>
    <property type="project" value="UniProtKB-UniPathway"/>
</dbReference>